<dbReference type="GO" id="GO:0008289">
    <property type="term" value="F:lipid binding"/>
    <property type="evidence" value="ECO:0007669"/>
    <property type="project" value="InterPro"/>
</dbReference>
<dbReference type="InterPro" id="IPR017943">
    <property type="entry name" value="Bactericidal_perm-incr_a/b_dom"/>
</dbReference>
<evidence type="ECO:0000259" key="2">
    <source>
        <dbReference type="SMART" id="SM00329"/>
    </source>
</evidence>
<dbReference type="Gene3D" id="3.15.20.10">
    <property type="entry name" value="Bactericidal permeability-increasing protein, domain 2"/>
    <property type="match status" value="1"/>
</dbReference>
<keyword evidence="4" id="KW-1185">Reference proteome</keyword>
<feature type="signal peptide" evidence="1">
    <location>
        <begin position="1"/>
        <end position="27"/>
    </location>
</feature>
<sequence length="581" mass="63269">MGLALAGRAAGLLWISVLLVSSATSSALDFSNKVHDGLDRAGRKSILQSGTPSDLTSSSGRSMKGREYKIDLSNLERILGVKLNQENSGGEILRKSRADTAGSAGILGTLSEQGLVYVKEVLVNEILAEVTPLDIPDIITRVNSPIGRVDTMITQIVLSGATVHYSDIELGQTGITIYAAGIKASLVMDWRYQYTATYVPFPVQDGGRAEVEVTGMQAGATFSMSETNGTLTLHVEECGTYIENLEITLHGGASWLYQWRVFVYAFDAQIRTSVETQITKQMTTGAEQLDNWLLHLPRRVPIDDTSAIDVTVVHDPLLSPTFLSVGAKGEFVSLVSPKPYPEPDTELPAGLFCDQSVKMLTIALSDYVLNSAGFVYYDSGFLQWDVDELPGKKYLNTASWKYIIPQLYKKYPNEDMVLNFAVSAPPKVVLSRDGISSVTSADMTIKVKDATTLEQTPVACISLAISMDAIADLDEGNITAQATLNDLTVSLKWSDVGNFPVYLVQATVRTIVKDVVVPLLNLNLRRGFPLPVVAGVTLQNSDLRYEDGYIMVCTDIHYKGGFFHLKKLGEQSGTSKLVLDQ</sequence>
<feature type="chain" id="PRO_5008051967" description="Lipid-binding serum glycoprotein C-terminal domain-containing protein" evidence="1">
    <location>
        <begin position="28"/>
        <end position="581"/>
    </location>
</feature>
<keyword evidence="1" id="KW-0732">Signal</keyword>
<dbReference type="InterPro" id="IPR017942">
    <property type="entry name" value="Lipid-bd_serum_glycop_N"/>
</dbReference>
<evidence type="ECO:0000313" key="4">
    <source>
        <dbReference type="Proteomes" id="UP000077202"/>
    </source>
</evidence>
<gene>
    <name evidence="3" type="ORF">AXG93_2035s1560</name>
</gene>
<accession>A0A176VR42</accession>
<dbReference type="InterPro" id="IPR001124">
    <property type="entry name" value="Lipid-bd_serum_glycop_C"/>
</dbReference>
<dbReference type="Pfam" id="PF01273">
    <property type="entry name" value="LBP_BPI_CETP"/>
    <property type="match status" value="1"/>
</dbReference>
<dbReference type="SUPFAM" id="SSF55394">
    <property type="entry name" value="Bactericidal permeability-increasing protein, BPI"/>
    <property type="match status" value="2"/>
</dbReference>
<organism evidence="3 4">
    <name type="scientific">Marchantia polymorpha subsp. ruderalis</name>
    <dbReference type="NCBI Taxonomy" id="1480154"/>
    <lineage>
        <taxon>Eukaryota</taxon>
        <taxon>Viridiplantae</taxon>
        <taxon>Streptophyta</taxon>
        <taxon>Embryophyta</taxon>
        <taxon>Marchantiophyta</taxon>
        <taxon>Marchantiopsida</taxon>
        <taxon>Marchantiidae</taxon>
        <taxon>Marchantiales</taxon>
        <taxon>Marchantiaceae</taxon>
        <taxon>Marchantia</taxon>
    </lineage>
</organism>
<protein>
    <recommendedName>
        <fullName evidence="2">Lipid-binding serum glycoprotein C-terminal domain-containing protein</fullName>
    </recommendedName>
</protein>
<dbReference type="SMART" id="SM00329">
    <property type="entry name" value="BPI2"/>
    <property type="match status" value="1"/>
</dbReference>
<feature type="domain" description="Lipid-binding serum glycoprotein C-terminal" evidence="2">
    <location>
        <begin position="354"/>
        <end position="554"/>
    </location>
</feature>
<dbReference type="InterPro" id="IPR045897">
    <property type="entry name" value="BPI/LBP_pln"/>
</dbReference>
<evidence type="ECO:0000256" key="1">
    <source>
        <dbReference type="SAM" id="SignalP"/>
    </source>
</evidence>
<dbReference type="AlphaFoldDB" id="A0A176VR42"/>
<dbReference type="PANTHER" id="PTHR46801">
    <property type="entry name" value="OS06G0309200 PROTEIN"/>
    <property type="match status" value="1"/>
</dbReference>
<evidence type="ECO:0000313" key="3">
    <source>
        <dbReference type="EMBL" id="OAE22772.1"/>
    </source>
</evidence>
<dbReference type="PANTHER" id="PTHR46801:SF2">
    <property type="entry name" value="LIPOPOLYSACCHARIDE-BINDING PROTEIN"/>
    <property type="match status" value="1"/>
</dbReference>
<dbReference type="Pfam" id="PF02886">
    <property type="entry name" value="LBP_BPI_CETP_C"/>
    <property type="match status" value="1"/>
</dbReference>
<dbReference type="Gene3D" id="3.15.10.10">
    <property type="entry name" value="Bactericidal permeability-increasing protein, domain 1"/>
    <property type="match status" value="1"/>
</dbReference>
<dbReference type="Proteomes" id="UP000077202">
    <property type="component" value="Unassembled WGS sequence"/>
</dbReference>
<comment type="caution">
    <text evidence="3">The sequence shown here is derived from an EMBL/GenBank/DDBJ whole genome shotgun (WGS) entry which is preliminary data.</text>
</comment>
<reference evidence="3" key="1">
    <citation type="submission" date="2016-03" db="EMBL/GenBank/DDBJ databases">
        <title>Mechanisms controlling the formation of the plant cell surface in tip-growing cells are functionally conserved among land plants.</title>
        <authorList>
            <person name="Honkanen S."/>
            <person name="Jones V.A."/>
            <person name="Morieri G."/>
            <person name="Champion C."/>
            <person name="Hetherington A.J."/>
            <person name="Kelly S."/>
            <person name="Saint-Marcoux D."/>
            <person name="Proust H."/>
            <person name="Prescott H."/>
            <person name="Dolan L."/>
        </authorList>
    </citation>
    <scope>NUCLEOTIDE SEQUENCE [LARGE SCALE GENOMIC DNA]</scope>
    <source>
        <tissue evidence="3">Whole gametophyte</tissue>
    </source>
</reference>
<proteinExistence type="predicted"/>
<dbReference type="EMBL" id="LVLJ01003074">
    <property type="protein sequence ID" value="OAE22772.1"/>
    <property type="molecule type" value="Genomic_DNA"/>
</dbReference>
<name>A0A176VR42_MARPO</name>